<feature type="region of interest" description="Disordered" evidence="1">
    <location>
        <begin position="1"/>
        <end position="94"/>
    </location>
</feature>
<evidence type="ECO:0000313" key="2">
    <source>
        <dbReference type="EMBL" id="WFD01445.1"/>
    </source>
</evidence>
<dbReference type="AlphaFoldDB" id="A0AAF0IQD3"/>
<organism evidence="2 3">
    <name type="scientific">Malassezia obtusa</name>
    <dbReference type="NCBI Taxonomy" id="76774"/>
    <lineage>
        <taxon>Eukaryota</taxon>
        <taxon>Fungi</taxon>
        <taxon>Dikarya</taxon>
        <taxon>Basidiomycota</taxon>
        <taxon>Ustilaginomycotina</taxon>
        <taxon>Malasseziomycetes</taxon>
        <taxon>Malasseziales</taxon>
        <taxon>Malasseziaceae</taxon>
        <taxon>Malassezia</taxon>
    </lineage>
</organism>
<name>A0AAF0IQD3_9BASI</name>
<accession>A0AAF0IQD3</accession>
<feature type="compositionally biased region" description="Basic and acidic residues" evidence="1">
    <location>
        <begin position="50"/>
        <end position="65"/>
    </location>
</feature>
<proteinExistence type="predicted"/>
<sequence>MPRSEPEARDGRPVRRRNRQPLSSNTCSFEKRSRNGEVTHHTAWSMPSQPKDDVNEIKKRLEHLESLLSQHSRYPGKEPQHTLPANSLGNIPDFPIRVQNRSKEDAEDIDPEAEDAALVLEGLTMDGAMSFGQHRGGQAMRRAFHDAQASDDLDAKKELANEGVIDPMDASLTAKHAAAIAQMPVVVGVQ</sequence>
<evidence type="ECO:0000256" key="1">
    <source>
        <dbReference type="SAM" id="MobiDB-lite"/>
    </source>
</evidence>
<feature type="compositionally biased region" description="Basic and acidic residues" evidence="1">
    <location>
        <begin position="29"/>
        <end position="40"/>
    </location>
</feature>
<keyword evidence="3" id="KW-1185">Reference proteome</keyword>
<protein>
    <submittedName>
        <fullName evidence="2">Uncharacterized protein</fullName>
    </submittedName>
</protein>
<dbReference type="Proteomes" id="UP001214603">
    <property type="component" value="Chromosome 1"/>
</dbReference>
<evidence type="ECO:0000313" key="3">
    <source>
        <dbReference type="Proteomes" id="UP001214603"/>
    </source>
</evidence>
<feature type="compositionally biased region" description="Basic and acidic residues" evidence="1">
    <location>
        <begin position="1"/>
        <end position="13"/>
    </location>
</feature>
<gene>
    <name evidence="2" type="ORF">MOBT1_000108</name>
</gene>
<reference evidence="2" key="1">
    <citation type="submission" date="2023-03" db="EMBL/GenBank/DDBJ databases">
        <title>Mating type loci evolution in Malassezia.</title>
        <authorList>
            <person name="Coelho M.A."/>
        </authorList>
    </citation>
    <scope>NUCLEOTIDE SEQUENCE</scope>
    <source>
        <strain evidence="2">CBS 7876</strain>
    </source>
</reference>
<dbReference type="EMBL" id="CP119934">
    <property type="protein sequence ID" value="WFD01445.1"/>
    <property type="molecule type" value="Genomic_DNA"/>
</dbReference>